<feature type="region of interest" description="Disordered" evidence="1">
    <location>
        <begin position="22"/>
        <end position="48"/>
    </location>
</feature>
<organism evidence="3 4">
    <name type="scientific">Lichenifustis flavocetrariae</name>
    <dbReference type="NCBI Taxonomy" id="2949735"/>
    <lineage>
        <taxon>Bacteria</taxon>
        <taxon>Pseudomonadati</taxon>
        <taxon>Pseudomonadota</taxon>
        <taxon>Alphaproteobacteria</taxon>
        <taxon>Hyphomicrobiales</taxon>
        <taxon>Lichenihabitantaceae</taxon>
        <taxon>Lichenifustis</taxon>
    </lineage>
</organism>
<dbReference type="PROSITE" id="PS51257">
    <property type="entry name" value="PROKAR_LIPOPROTEIN"/>
    <property type="match status" value="1"/>
</dbReference>
<dbReference type="AlphaFoldDB" id="A0AA41Z5X4"/>
<dbReference type="Proteomes" id="UP001165667">
    <property type="component" value="Unassembled WGS sequence"/>
</dbReference>
<name>A0AA41Z5X4_9HYPH</name>
<evidence type="ECO:0000313" key="3">
    <source>
        <dbReference type="EMBL" id="MCW6511093.1"/>
    </source>
</evidence>
<protein>
    <submittedName>
        <fullName evidence="3">Uncharacterized protein</fullName>
    </submittedName>
</protein>
<feature type="compositionally biased region" description="Basic and acidic residues" evidence="1">
    <location>
        <begin position="36"/>
        <end position="48"/>
    </location>
</feature>
<reference evidence="3" key="1">
    <citation type="submission" date="2022-05" db="EMBL/GenBank/DDBJ databases">
        <authorList>
            <person name="Pankratov T."/>
        </authorList>
    </citation>
    <scope>NUCLEOTIDE SEQUENCE</scope>
    <source>
        <strain evidence="3">BP6-180914</strain>
    </source>
</reference>
<accession>A0AA41Z5X4</accession>
<feature type="chain" id="PRO_5041362629" evidence="2">
    <location>
        <begin position="24"/>
        <end position="48"/>
    </location>
</feature>
<keyword evidence="2" id="KW-0732">Signal</keyword>
<evidence type="ECO:0000256" key="1">
    <source>
        <dbReference type="SAM" id="MobiDB-lite"/>
    </source>
</evidence>
<feature type="signal peptide" evidence="2">
    <location>
        <begin position="1"/>
        <end position="23"/>
    </location>
</feature>
<dbReference type="EMBL" id="JAMOIM010000021">
    <property type="protein sequence ID" value="MCW6511093.1"/>
    <property type="molecule type" value="Genomic_DNA"/>
</dbReference>
<dbReference type="RefSeq" id="WP_282587470.1">
    <property type="nucleotide sequence ID" value="NZ_JAMOIM010000021.1"/>
</dbReference>
<sequence length="48" mass="4988">MTRILCRSALAALALSLAACASAPPPPPPMMAPPPRHADAKTTLENHQ</sequence>
<proteinExistence type="predicted"/>
<gene>
    <name evidence="3" type="ORF">M8523_24090</name>
</gene>
<feature type="compositionally biased region" description="Pro residues" evidence="1">
    <location>
        <begin position="23"/>
        <end position="35"/>
    </location>
</feature>
<comment type="caution">
    <text evidence="3">The sequence shown here is derived from an EMBL/GenBank/DDBJ whole genome shotgun (WGS) entry which is preliminary data.</text>
</comment>
<evidence type="ECO:0000256" key="2">
    <source>
        <dbReference type="SAM" id="SignalP"/>
    </source>
</evidence>
<evidence type="ECO:0000313" key="4">
    <source>
        <dbReference type="Proteomes" id="UP001165667"/>
    </source>
</evidence>
<keyword evidence="4" id="KW-1185">Reference proteome</keyword>